<evidence type="ECO:0000313" key="2">
    <source>
        <dbReference type="EMBL" id="KAA5532971.1"/>
    </source>
</evidence>
<organism evidence="2 3">
    <name type="scientific">Paenimyroides baculatum</name>
    <dbReference type="NCBI Taxonomy" id="2608000"/>
    <lineage>
        <taxon>Bacteria</taxon>
        <taxon>Pseudomonadati</taxon>
        <taxon>Bacteroidota</taxon>
        <taxon>Flavobacteriia</taxon>
        <taxon>Flavobacteriales</taxon>
        <taxon>Flavobacteriaceae</taxon>
        <taxon>Paenimyroides</taxon>
    </lineage>
</organism>
<feature type="chain" id="PRO_5024316599" description="Lipoprotein" evidence="1">
    <location>
        <begin position="23"/>
        <end position="342"/>
    </location>
</feature>
<dbReference type="AlphaFoldDB" id="A0A5M6CD19"/>
<reference evidence="2 3" key="1">
    <citation type="submission" date="2019-09" db="EMBL/GenBank/DDBJ databases">
        <title>Genome sequence and assembly of Flavobacterium sp.</title>
        <authorList>
            <person name="Chhetri G."/>
        </authorList>
    </citation>
    <scope>NUCLEOTIDE SEQUENCE [LARGE SCALE GENOMIC DNA]</scope>
    <source>
        <strain evidence="2 3">SNL9</strain>
    </source>
</reference>
<keyword evidence="3" id="KW-1185">Reference proteome</keyword>
<protein>
    <recommendedName>
        <fullName evidence="4">Lipoprotein</fullName>
    </recommendedName>
</protein>
<accession>A0A5M6CD19</accession>
<dbReference type="PROSITE" id="PS51257">
    <property type="entry name" value="PROKAR_LIPOPROTEIN"/>
    <property type="match status" value="1"/>
</dbReference>
<name>A0A5M6CD19_9FLAO</name>
<evidence type="ECO:0000256" key="1">
    <source>
        <dbReference type="SAM" id="SignalP"/>
    </source>
</evidence>
<sequence length="342" mass="36730">MKKLIFTLLTATFIFISCDSESAFNETENQTTQNTTMSAKASPGLESLRKSALTDINQGGTVYYSNQRGITFTTKTKGSIVIPPGSITTKDGKPINGNIKIEYIEIFNRAKMVVTNKPTVANLPTGQKGFLVTGGEFYLDITYNGQQVNVATPIKVNINTNNSNANPINMALWNGAIDPNGDLTWNGATTNDLEFAVDGAVFGGKGGTGVYDVLIKDSGSFGWCNIDRLMSWPGTKVKLKVTPPAGFNQSNSSVYLAVEGEDNMLAQFDMFYSATNTFEEHTGLVPVGLDCHIIFVGEQSGNYVYHIISAPISSTGTYTVPSSGLTTTTNYGQVETAILALP</sequence>
<evidence type="ECO:0008006" key="4">
    <source>
        <dbReference type="Google" id="ProtNLM"/>
    </source>
</evidence>
<dbReference type="EMBL" id="VWSG01000009">
    <property type="protein sequence ID" value="KAA5532971.1"/>
    <property type="molecule type" value="Genomic_DNA"/>
</dbReference>
<evidence type="ECO:0000313" key="3">
    <source>
        <dbReference type="Proteomes" id="UP000325141"/>
    </source>
</evidence>
<feature type="signal peptide" evidence="1">
    <location>
        <begin position="1"/>
        <end position="22"/>
    </location>
</feature>
<dbReference type="Proteomes" id="UP000325141">
    <property type="component" value="Unassembled WGS sequence"/>
</dbReference>
<comment type="caution">
    <text evidence="2">The sequence shown here is derived from an EMBL/GenBank/DDBJ whole genome shotgun (WGS) entry which is preliminary data.</text>
</comment>
<gene>
    <name evidence="2" type="ORF">F0460_11745</name>
</gene>
<keyword evidence="1" id="KW-0732">Signal</keyword>
<proteinExistence type="predicted"/>